<feature type="region of interest" description="Disordered" evidence="3">
    <location>
        <begin position="53"/>
        <end position="72"/>
    </location>
</feature>
<dbReference type="EMBL" id="CP023344">
    <property type="protein sequence ID" value="ATC63934.1"/>
    <property type="molecule type" value="Genomic_DNA"/>
</dbReference>
<dbReference type="SMART" id="SM00656">
    <property type="entry name" value="Amb_all"/>
    <property type="match status" value="1"/>
</dbReference>
<comment type="subcellular location">
    <subcellularLocation>
        <location evidence="2">Secreted</location>
    </subcellularLocation>
</comment>
<dbReference type="PANTHER" id="PTHR31683">
    <property type="entry name" value="PECTATE LYASE 18-RELATED"/>
    <property type="match status" value="1"/>
</dbReference>
<dbReference type="InterPro" id="IPR012334">
    <property type="entry name" value="Pectin_lyas_fold"/>
</dbReference>
<dbReference type="Gene3D" id="2.160.20.10">
    <property type="entry name" value="Single-stranded right-handed beta-helix, Pectin lyase-like"/>
    <property type="match status" value="1"/>
</dbReference>
<dbReference type="Pfam" id="PF00544">
    <property type="entry name" value="Pectate_lyase_4"/>
    <property type="match status" value="1"/>
</dbReference>
<evidence type="ECO:0000256" key="2">
    <source>
        <dbReference type="RuleBase" id="RU361173"/>
    </source>
</evidence>
<gene>
    <name evidence="5" type="ORF">CMV30_08195</name>
</gene>
<dbReference type="GO" id="GO:0005576">
    <property type="term" value="C:extracellular region"/>
    <property type="evidence" value="ECO:0007669"/>
    <property type="project" value="UniProtKB-SubCell"/>
</dbReference>
<dbReference type="InterPro" id="IPR011050">
    <property type="entry name" value="Pectin_lyase_fold/virulence"/>
</dbReference>
<dbReference type="AlphaFoldDB" id="A0A290Q622"/>
<protein>
    <recommendedName>
        <fullName evidence="4">Pectate lyase domain-containing protein</fullName>
    </recommendedName>
</protein>
<feature type="region of interest" description="Disordered" evidence="3">
    <location>
        <begin position="1"/>
        <end position="25"/>
    </location>
</feature>
<dbReference type="Proteomes" id="UP000217265">
    <property type="component" value="Chromosome"/>
</dbReference>
<sequence length="395" mass="41835">MRATPPLQPATREAQTSSRQPRHPTFALPLTAHPGVVLSLLSHPAWFLTPQPPAKAAARAKRSPGPPPTPDPMLNRFARALRPRAPTPNVMHLLQTPLARILALALLCLAPHVASHAADGYGRNTTGGGSGTTVTVTTAAQLKTYAESTTAYNIIVSGTIDAAATGSSVKVKSNKTIKGANTSATIKGCLDLGSGGVNNVIIQNLNITNPSGDGVTCWGATNVFCTKVNFYDCGDGSFDISQGASKVTVSWCKFSYPTQSAHRFAMILGNVDVSQNYETTLHHNWFAARCDQRMPSGSYSMAHVYNNYFNATGNSYCTNARAGSNWIAENNYYQSVKSPLYEEGGGKIKSSGNTFASCTGLINVATGTGFTLPYGYTLDPTANVPTRVQNGAGNR</sequence>
<dbReference type="InterPro" id="IPR045032">
    <property type="entry name" value="PEL"/>
</dbReference>
<accession>A0A290Q622</accession>
<dbReference type="OrthoDB" id="9804661at2"/>
<keyword evidence="6" id="KW-1185">Reference proteome</keyword>
<reference evidence="5 6" key="1">
    <citation type="submission" date="2017-09" db="EMBL/GenBank/DDBJ databases">
        <title>Complete genome sequence of Verrucomicrobial strain HZ-65, isolated from freshwater.</title>
        <authorList>
            <person name="Choi A."/>
        </authorList>
    </citation>
    <scope>NUCLEOTIDE SEQUENCE [LARGE SCALE GENOMIC DNA]</scope>
    <source>
        <strain evidence="5 6">HZ-65</strain>
    </source>
</reference>
<dbReference type="SUPFAM" id="SSF51126">
    <property type="entry name" value="Pectin lyase-like"/>
    <property type="match status" value="1"/>
</dbReference>
<keyword evidence="2" id="KW-0119">Carbohydrate metabolism</keyword>
<name>A0A290Q622_9BACT</name>
<keyword evidence="2" id="KW-0624">Polysaccharide degradation</keyword>
<organism evidence="5 6">
    <name type="scientific">Nibricoccus aquaticus</name>
    <dbReference type="NCBI Taxonomy" id="2576891"/>
    <lineage>
        <taxon>Bacteria</taxon>
        <taxon>Pseudomonadati</taxon>
        <taxon>Verrucomicrobiota</taxon>
        <taxon>Opitutia</taxon>
        <taxon>Opitutales</taxon>
        <taxon>Opitutaceae</taxon>
        <taxon>Nibricoccus</taxon>
    </lineage>
</organism>
<feature type="domain" description="Pectate lyase" evidence="4">
    <location>
        <begin position="129"/>
        <end position="339"/>
    </location>
</feature>
<evidence type="ECO:0000313" key="6">
    <source>
        <dbReference type="Proteomes" id="UP000217265"/>
    </source>
</evidence>
<keyword evidence="1 2" id="KW-0456">Lyase</keyword>
<dbReference type="GO" id="GO:0000272">
    <property type="term" value="P:polysaccharide catabolic process"/>
    <property type="evidence" value="ECO:0007669"/>
    <property type="project" value="UniProtKB-KW"/>
</dbReference>
<evidence type="ECO:0000256" key="3">
    <source>
        <dbReference type="SAM" id="MobiDB-lite"/>
    </source>
</evidence>
<dbReference type="RefSeq" id="WP_096055566.1">
    <property type="nucleotide sequence ID" value="NZ_CP023344.1"/>
</dbReference>
<evidence type="ECO:0000256" key="1">
    <source>
        <dbReference type="ARBA" id="ARBA00023239"/>
    </source>
</evidence>
<dbReference type="InterPro" id="IPR002022">
    <property type="entry name" value="Pec_lyase"/>
</dbReference>
<proteinExistence type="inferred from homology"/>
<dbReference type="GO" id="GO:0030570">
    <property type="term" value="F:pectate lyase activity"/>
    <property type="evidence" value="ECO:0007669"/>
    <property type="project" value="InterPro"/>
</dbReference>
<comment type="similarity">
    <text evidence="2">Belongs to the polysaccharide lyase 1 family.</text>
</comment>
<evidence type="ECO:0000313" key="5">
    <source>
        <dbReference type="EMBL" id="ATC63934.1"/>
    </source>
</evidence>
<dbReference type="KEGG" id="vbh:CMV30_08195"/>
<keyword evidence="2" id="KW-0964">Secreted</keyword>
<dbReference type="PANTHER" id="PTHR31683:SF18">
    <property type="entry name" value="PECTATE LYASE 21-RELATED"/>
    <property type="match status" value="1"/>
</dbReference>
<evidence type="ECO:0000259" key="4">
    <source>
        <dbReference type="SMART" id="SM00656"/>
    </source>
</evidence>